<gene>
    <name evidence="1" type="ORF">AVEN_129743_1</name>
</gene>
<dbReference type="AlphaFoldDB" id="A0A4Y2UNZ4"/>
<sequence length="90" mass="9784">MFRFEATRGLFWEGPRNFELRSDDKDELLAHESDLACARPTYTEDLCWNRISSLGPSGHGGGVFSLGPRQGSGCEAPITSPSAIGALHTM</sequence>
<evidence type="ECO:0000313" key="2">
    <source>
        <dbReference type="Proteomes" id="UP000499080"/>
    </source>
</evidence>
<reference evidence="1 2" key="1">
    <citation type="journal article" date="2019" name="Sci. Rep.">
        <title>Orb-weaving spider Araneus ventricosus genome elucidates the spidroin gene catalogue.</title>
        <authorList>
            <person name="Kono N."/>
            <person name="Nakamura H."/>
            <person name="Ohtoshi R."/>
            <person name="Moran D.A.P."/>
            <person name="Shinohara A."/>
            <person name="Yoshida Y."/>
            <person name="Fujiwara M."/>
            <person name="Mori M."/>
            <person name="Tomita M."/>
            <person name="Arakawa K."/>
        </authorList>
    </citation>
    <scope>NUCLEOTIDE SEQUENCE [LARGE SCALE GENOMIC DNA]</scope>
</reference>
<dbReference type="Proteomes" id="UP000499080">
    <property type="component" value="Unassembled WGS sequence"/>
</dbReference>
<dbReference type="EMBL" id="BGPR01037722">
    <property type="protein sequence ID" value="GBO13396.1"/>
    <property type="molecule type" value="Genomic_DNA"/>
</dbReference>
<proteinExistence type="predicted"/>
<organism evidence="1 2">
    <name type="scientific">Araneus ventricosus</name>
    <name type="common">Orbweaver spider</name>
    <name type="synonym">Epeira ventricosa</name>
    <dbReference type="NCBI Taxonomy" id="182803"/>
    <lineage>
        <taxon>Eukaryota</taxon>
        <taxon>Metazoa</taxon>
        <taxon>Ecdysozoa</taxon>
        <taxon>Arthropoda</taxon>
        <taxon>Chelicerata</taxon>
        <taxon>Arachnida</taxon>
        <taxon>Araneae</taxon>
        <taxon>Araneomorphae</taxon>
        <taxon>Entelegynae</taxon>
        <taxon>Araneoidea</taxon>
        <taxon>Araneidae</taxon>
        <taxon>Araneus</taxon>
    </lineage>
</organism>
<evidence type="ECO:0000313" key="1">
    <source>
        <dbReference type="EMBL" id="GBO13396.1"/>
    </source>
</evidence>
<comment type="caution">
    <text evidence="1">The sequence shown here is derived from an EMBL/GenBank/DDBJ whole genome shotgun (WGS) entry which is preliminary data.</text>
</comment>
<accession>A0A4Y2UNZ4</accession>
<keyword evidence="2" id="KW-1185">Reference proteome</keyword>
<name>A0A4Y2UNZ4_ARAVE</name>
<protein>
    <submittedName>
        <fullName evidence="1">Uncharacterized protein</fullName>
    </submittedName>
</protein>